<reference evidence="3" key="1">
    <citation type="journal article" date="2019" name="Int. J. Syst. Evol. Microbiol.">
        <title>The Global Catalogue of Microorganisms (GCM) 10K type strain sequencing project: providing services to taxonomists for standard genome sequencing and annotation.</title>
        <authorList>
            <consortium name="The Broad Institute Genomics Platform"/>
            <consortium name="The Broad Institute Genome Sequencing Center for Infectious Disease"/>
            <person name="Wu L."/>
            <person name="Ma J."/>
        </authorList>
    </citation>
    <scope>NUCLEOTIDE SEQUENCE [LARGE SCALE GENOMIC DNA]</scope>
    <source>
        <strain evidence="3">JCM 3399</strain>
    </source>
</reference>
<evidence type="ECO:0008006" key="4">
    <source>
        <dbReference type="Google" id="ProtNLM"/>
    </source>
</evidence>
<accession>A0ABQ2UV58</accession>
<protein>
    <recommendedName>
        <fullName evidence="4">DUF222 domain-containing protein</fullName>
    </recommendedName>
</protein>
<proteinExistence type="predicted"/>
<dbReference type="Proteomes" id="UP000654471">
    <property type="component" value="Unassembled WGS sequence"/>
</dbReference>
<name>A0ABQ2UV58_9ACTN</name>
<organism evidence="2 3">
    <name type="scientific">Streptomyces albospinus</name>
    <dbReference type="NCBI Taxonomy" id="285515"/>
    <lineage>
        <taxon>Bacteria</taxon>
        <taxon>Bacillati</taxon>
        <taxon>Actinomycetota</taxon>
        <taxon>Actinomycetes</taxon>
        <taxon>Kitasatosporales</taxon>
        <taxon>Streptomycetaceae</taxon>
        <taxon>Streptomyces</taxon>
    </lineage>
</organism>
<comment type="caution">
    <text evidence="2">The sequence shown here is derived from an EMBL/GenBank/DDBJ whole genome shotgun (WGS) entry which is preliminary data.</text>
</comment>
<evidence type="ECO:0000313" key="3">
    <source>
        <dbReference type="Proteomes" id="UP000654471"/>
    </source>
</evidence>
<feature type="region of interest" description="Disordered" evidence="1">
    <location>
        <begin position="98"/>
        <end position="129"/>
    </location>
</feature>
<dbReference type="EMBL" id="BMRP01000005">
    <property type="protein sequence ID" value="GGU55140.1"/>
    <property type="molecule type" value="Genomic_DNA"/>
</dbReference>
<keyword evidence="3" id="KW-1185">Reference proteome</keyword>
<sequence length="129" mass="13934">MTDQFNFAADLAKDIAFRLRALNECLTEATPRQASEILSEVLDIENGLLTGVTHLVETGSRFAQSQAHRGMLPPVVWLAMGRAANELHSVGMDLDEHADAIKQLGTPPTTASTLPPTPVASAMVVRRSR</sequence>
<evidence type="ECO:0000256" key="1">
    <source>
        <dbReference type="SAM" id="MobiDB-lite"/>
    </source>
</evidence>
<evidence type="ECO:0000313" key="2">
    <source>
        <dbReference type="EMBL" id="GGU55140.1"/>
    </source>
</evidence>
<dbReference type="RefSeq" id="WP_189298503.1">
    <property type="nucleotide sequence ID" value="NZ_BMRP01000005.1"/>
</dbReference>
<gene>
    <name evidence="2" type="ORF">GCM10010211_19780</name>
</gene>